<gene>
    <name evidence="2" type="ORF">Daura_22185</name>
</gene>
<evidence type="ECO:0000313" key="3">
    <source>
        <dbReference type="Proteomes" id="UP001058003"/>
    </source>
</evidence>
<accession>A0A9Q9IM22</accession>
<feature type="transmembrane region" description="Helical" evidence="1">
    <location>
        <begin position="34"/>
        <end position="54"/>
    </location>
</feature>
<evidence type="ECO:0000313" key="2">
    <source>
        <dbReference type="EMBL" id="UWZ58637.1"/>
    </source>
</evidence>
<sequence length="61" mass="6363">MQIEQFKDEAVGVAGDIAGAVVAPETGLAKLRDVVTAPVVVATAGALVAAFWLGRRSRRTR</sequence>
<organism evidence="2 3">
    <name type="scientific">Dactylosporangium aurantiacum</name>
    <dbReference type="NCBI Taxonomy" id="35754"/>
    <lineage>
        <taxon>Bacteria</taxon>
        <taxon>Bacillati</taxon>
        <taxon>Actinomycetota</taxon>
        <taxon>Actinomycetes</taxon>
        <taxon>Micromonosporales</taxon>
        <taxon>Micromonosporaceae</taxon>
        <taxon>Dactylosporangium</taxon>
    </lineage>
</organism>
<name>A0A9Q9IM22_9ACTN</name>
<protein>
    <submittedName>
        <fullName evidence="2">Uncharacterized protein</fullName>
    </submittedName>
</protein>
<dbReference type="RefSeq" id="WP_033366761.1">
    <property type="nucleotide sequence ID" value="NZ_CP073767.1"/>
</dbReference>
<dbReference type="KEGG" id="daur:Daura_22185"/>
<keyword evidence="1" id="KW-0472">Membrane</keyword>
<dbReference type="AlphaFoldDB" id="A0A9Q9IM22"/>
<reference evidence="2" key="1">
    <citation type="submission" date="2021-04" db="EMBL/GenBank/DDBJ databases">
        <title>Dactylosporangium aurantiacum NRRL B-8018 full assembly.</title>
        <authorList>
            <person name="Hartkoorn R.C."/>
            <person name="Beaudoing E."/>
            <person name="Hot D."/>
        </authorList>
    </citation>
    <scope>NUCLEOTIDE SEQUENCE</scope>
    <source>
        <strain evidence="2">NRRL B-8018</strain>
    </source>
</reference>
<evidence type="ECO:0000256" key="1">
    <source>
        <dbReference type="SAM" id="Phobius"/>
    </source>
</evidence>
<dbReference type="EMBL" id="CP073767">
    <property type="protein sequence ID" value="UWZ58637.1"/>
    <property type="molecule type" value="Genomic_DNA"/>
</dbReference>
<dbReference type="Proteomes" id="UP001058003">
    <property type="component" value="Chromosome"/>
</dbReference>
<keyword evidence="1" id="KW-0812">Transmembrane</keyword>
<keyword evidence="1" id="KW-1133">Transmembrane helix</keyword>
<proteinExistence type="predicted"/>
<keyword evidence="3" id="KW-1185">Reference proteome</keyword>